<comment type="caution">
    <text evidence="2">The sequence shown here is derived from an EMBL/GenBank/DDBJ whole genome shotgun (WGS) entry which is preliminary data.</text>
</comment>
<accession>A0ABC8IZL3</accession>
<dbReference type="AlphaFoldDB" id="A0ABC8IZL3"/>
<dbReference type="Proteomes" id="UP001642260">
    <property type="component" value="Unassembled WGS sequence"/>
</dbReference>
<keyword evidence="3" id="KW-1185">Reference proteome</keyword>
<organism evidence="2 3">
    <name type="scientific">Eruca vesicaria subsp. sativa</name>
    <name type="common">Garden rocket</name>
    <name type="synonym">Eruca sativa</name>
    <dbReference type="NCBI Taxonomy" id="29727"/>
    <lineage>
        <taxon>Eukaryota</taxon>
        <taxon>Viridiplantae</taxon>
        <taxon>Streptophyta</taxon>
        <taxon>Embryophyta</taxon>
        <taxon>Tracheophyta</taxon>
        <taxon>Spermatophyta</taxon>
        <taxon>Magnoliopsida</taxon>
        <taxon>eudicotyledons</taxon>
        <taxon>Gunneridae</taxon>
        <taxon>Pentapetalae</taxon>
        <taxon>rosids</taxon>
        <taxon>malvids</taxon>
        <taxon>Brassicales</taxon>
        <taxon>Brassicaceae</taxon>
        <taxon>Brassiceae</taxon>
        <taxon>Eruca</taxon>
    </lineage>
</organism>
<evidence type="ECO:0000256" key="1">
    <source>
        <dbReference type="SAM" id="MobiDB-lite"/>
    </source>
</evidence>
<feature type="region of interest" description="Disordered" evidence="1">
    <location>
        <begin position="115"/>
        <end position="137"/>
    </location>
</feature>
<evidence type="ECO:0000313" key="2">
    <source>
        <dbReference type="EMBL" id="CAH8307064.1"/>
    </source>
</evidence>
<gene>
    <name evidence="2" type="ORF">ERUC_LOCUS4828</name>
</gene>
<reference evidence="2 3" key="1">
    <citation type="submission" date="2022-03" db="EMBL/GenBank/DDBJ databases">
        <authorList>
            <person name="Macdonald S."/>
            <person name="Ahmed S."/>
            <person name="Newling K."/>
        </authorList>
    </citation>
    <scope>NUCLEOTIDE SEQUENCE [LARGE SCALE GENOMIC DNA]</scope>
</reference>
<sequence>MVQPLTNTDLSLALSHGSILRVAYQGVPSAYSKAALEKLTRTLKPSRVISSTSRFRRWSSGSWIAPSFRWRILSMVRFTEITISSSVSIYTPPGRFRSLSTTAFLLSRESILSTIDGRSSASPSPHRRGGLRSIKQRTQPNHLLSADMAK</sequence>
<proteinExistence type="predicted"/>
<protein>
    <submittedName>
        <fullName evidence="2">Uncharacterized protein</fullName>
    </submittedName>
</protein>
<name>A0ABC8IZL3_ERUVS</name>
<dbReference type="EMBL" id="CAKOAT010066822">
    <property type="protein sequence ID" value="CAH8307064.1"/>
    <property type="molecule type" value="Genomic_DNA"/>
</dbReference>
<evidence type="ECO:0000313" key="3">
    <source>
        <dbReference type="Proteomes" id="UP001642260"/>
    </source>
</evidence>